<proteinExistence type="predicted"/>
<dbReference type="Pfam" id="PF02786">
    <property type="entry name" value="CPSase_L_D2"/>
    <property type="match status" value="1"/>
</dbReference>
<comment type="caution">
    <text evidence="15">The sequence shown here is derived from an EMBL/GenBank/DDBJ whole genome shotgun (WGS) entry which is preliminary data.</text>
</comment>
<evidence type="ECO:0000256" key="2">
    <source>
        <dbReference type="ARBA" id="ARBA00004956"/>
    </source>
</evidence>
<dbReference type="SMART" id="SM00878">
    <property type="entry name" value="Biotin_carb_C"/>
    <property type="match status" value="1"/>
</dbReference>
<dbReference type="Pfam" id="PF00289">
    <property type="entry name" value="Biotin_carb_N"/>
    <property type="match status" value="1"/>
</dbReference>
<dbReference type="PANTHER" id="PTHR48095">
    <property type="entry name" value="PYRUVATE CARBOXYLASE SUBUNIT A"/>
    <property type="match status" value="1"/>
</dbReference>
<evidence type="ECO:0000256" key="7">
    <source>
        <dbReference type="ARBA" id="ARBA00022741"/>
    </source>
</evidence>
<dbReference type="PROSITE" id="PS00867">
    <property type="entry name" value="CPSASE_2"/>
    <property type="match status" value="1"/>
</dbReference>
<keyword evidence="12" id="KW-0443">Lipid metabolism</keyword>
<comment type="catalytic activity">
    <reaction evidence="10 12">
        <text>N(6)-biotinyl-L-lysyl-[protein] + hydrogencarbonate + ATP = N(6)-carboxybiotinyl-L-lysyl-[protein] + ADP + phosphate + H(+)</text>
        <dbReference type="Rhea" id="RHEA:13501"/>
        <dbReference type="Rhea" id="RHEA-COMP:10505"/>
        <dbReference type="Rhea" id="RHEA-COMP:10506"/>
        <dbReference type="ChEBI" id="CHEBI:15378"/>
        <dbReference type="ChEBI" id="CHEBI:17544"/>
        <dbReference type="ChEBI" id="CHEBI:30616"/>
        <dbReference type="ChEBI" id="CHEBI:43474"/>
        <dbReference type="ChEBI" id="CHEBI:83144"/>
        <dbReference type="ChEBI" id="CHEBI:83145"/>
        <dbReference type="ChEBI" id="CHEBI:456216"/>
        <dbReference type="EC" id="6.3.4.14"/>
    </reaction>
</comment>
<dbReference type="InterPro" id="IPR011054">
    <property type="entry name" value="Rudment_hybrid_motif"/>
</dbReference>
<dbReference type="InterPro" id="IPR005479">
    <property type="entry name" value="CPAse_ATP-bd"/>
</dbReference>
<evidence type="ECO:0000313" key="16">
    <source>
        <dbReference type="Proteomes" id="UP001596142"/>
    </source>
</evidence>
<evidence type="ECO:0000259" key="13">
    <source>
        <dbReference type="PROSITE" id="PS50975"/>
    </source>
</evidence>
<dbReference type="EC" id="6.3.4.14" evidence="4 12"/>
<keyword evidence="16" id="KW-1185">Reference proteome</keyword>
<comment type="pathway">
    <text evidence="2 12">Lipid metabolism; malonyl-CoA biosynthesis; malonyl-CoA from acetyl-CoA: step 1/1.</text>
</comment>
<organism evidence="15 16">
    <name type="scientific">Thalassorhabdus alkalitolerans</name>
    <dbReference type="NCBI Taxonomy" id="2282697"/>
    <lineage>
        <taxon>Bacteria</taxon>
        <taxon>Bacillati</taxon>
        <taxon>Bacillota</taxon>
        <taxon>Bacilli</taxon>
        <taxon>Bacillales</taxon>
        <taxon>Bacillaceae</taxon>
        <taxon>Thalassorhabdus</taxon>
    </lineage>
</organism>
<dbReference type="Pfam" id="PF02785">
    <property type="entry name" value="Biotin_carb_C"/>
    <property type="match status" value="1"/>
</dbReference>
<dbReference type="InterPro" id="IPR004549">
    <property type="entry name" value="Acetyl_CoA_COase_biotin_COase"/>
</dbReference>
<evidence type="ECO:0000259" key="14">
    <source>
        <dbReference type="PROSITE" id="PS50979"/>
    </source>
</evidence>
<dbReference type="EMBL" id="JBHSOZ010000003">
    <property type="protein sequence ID" value="MFC5711974.1"/>
    <property type="molecule type" value="Genomic_DNA"/>
</dbReference>
<feature type="domain" description="ATP-grasp" evidence="13">
    <location>
        <begin position="120"/>
        <end position="317"/>
    </location>
</feature>
<evidence type="ECO:0000256" key="3">
    <source>
        <dbReference type="ARBA" id="ARBA00011750"/>
    </source>
</evidence>
<dbReference type="PANTHER" id="PTHR48095:SF2">
    <property type="entry name" value="BIOTIN CARBOXYLASE, CHLOROPLASTIC"/>
    <property type="match status" value="1"/>
</dbReference>
<reference evidence="16" key="1">
    <citation type="journal article" date="2019" name="Int. J. Syst. Evol. Microbiol.">
        <title>The Global Catalogue of Microorganisms (GCM) 10K type strain sequencing project: providing services to taxonomists for standard genome sequencing and annotation.</title>
        <authorList>
            <consortium name="The Broad Institute Genomics Platform"/>
            <consortium name="The Broad Institute Genome Sequencing Center for Infectious Disease"/>
            <person name="Wu L."/>
            <person name="Ma J."/>
        </authorList>
    </citation>
    <scope>NUCLEOTIDE SEQUENCE [LARGE SCALE GENOMIC DNA]</scope>
    <source>
        <strain evidence="16">CECT 7184</strain>
    </source>
</reference>
<keyword evidence="7 11" id="KW-0547">Nucleotide-binding</keyword>
<dbReference type="Gene3D" id="3.30.470.20">
    <property type="entry name" value="ATP-grasp fold, B domain"/>
    <property type="match status" value="1"/>
</dbReference>
<evidence type="ECO:0000313" key="15">
    <source>
        <dbReference type="EMBL" id="MFC5711974.1"/>
    </source>
</evidence>
<dbReference type="GO" id="GO:0004075">
    <property type="term" value="F:biotin carboxylase activity"/>
    <property type="evidence" value="ECO:0007669"/>
    <property type="project" value="UniProtKB-EC"/>
</dbReference>
<feature type="domain" description="Biotin carboxylation" evidence="14">
    <location>
        <begin position="1"/>
        <end position="446"/>
    </location>
</feature>
<evidence type="ECO:0000256" key="12">
    <source>
        <dbReference type="RuleBase" id="RU365063"/>
    </source>
</evidence>
<gene>
    <name evidence="15" type="primary">accC</name>
    <name evidence="15" type="ORF">ACFPU1_04225</name>
</gene>
<keyword evidence="12" id="KW-0275">Fatty acid biosynthesis</keyword>
<keyword evidence="12" id="KW-0276">Fatty acid metabolism</keyword>
<dbReference type="Proteomes" id="UP001596142">
    <property type="component" value="Unassembled WGS sequence"/>
</dbReference>
<protein>
    <recommendedName>
        <fullName evidence="4 12">Biotin carboxylase</fullName>
        <ecNumber evidence="4 12">6.3.4.14</ecNumber>
    </recommendedName>
    <alternativeName>
        <fullName evidence="12">Acetyl-coenzyme A carboxylase biotin carboxylase subunit A</fullName>
    </alternativeName>
</protein>
<evidence type="ECO:0000256" key="8">
    <source>
        <dbReference type="ARBA" id="ARBA00022840"/>
    </source>
</evidence>
<evidence type="ECO:0000256" key="6">
    <source>
        <dbReference type="ARBA" id="ARBA00022723"/>
    </source>
</evidence>
<accession>A0ABW0YNL6</accession>
<dbReference type="SUPFAM" id="SSF51246">
    <property type="entry name" value="Rudiment single hybrid motif"/>
    <property type="match status" value="1"/>
</dbReference>
<dbReference type="PROSITE" id="PS50979">
    <property type="entry name" value="BC"/>
    <property type="match status" value="1"/>
</dbReference>
<comment type="function">
    <text evidence="1 12">This protein is a component of the acetyl coenzyme A carboxylase complex; first, biotin carboxylase catalyzes the carboxylation of the carrier protein and then the transcarboxylase transfers the carboxyl group to form malonyl-CoA.</text>
</comment>
<dbReference type="NCBIfam" id="NF006367">
    <property type="entry name" value="PRK08591.1"/>
    <property type="match status" value="1"/>
</dbReference>
<evidence type="ECO:0000256" key="4">
    <source>
        <dbReference type="ARBA" id="ARBA00013263"/>
    </source>
</evidence>
<evidence type="ECO:0000256" key="9">
    <source>
        <dbReference type="ARBA" id="ARBA00022842"/>
    </source>
</evidence>
<dbReference type="SUPFAM" id="SSF52440">
    <property type="entry name" value="PreATP-grasp domain"/>
    <property type="match status" value="1"/>
</dbReference>
<dbReference type="InterPro" id="IPR011761">
    <property type="entry name" value="ATP-grasp"/>
</dbReference>
<comment type="subunit">
    <text evidence="3 12">Acetyl-CoA carboxylase is a heterohexamer of biotin carboxyl carrier protein, biotin carboxylase and the two subunits of carboxyl transferase in a 2:2 complex.</text>
</comment>
<dbReference type="InterPro" id="IPR011764">
    <property type="entry name" value="Biotin_carboxylation_dom"/>
</dbReference>
<evidence type="ECO:0000256" key="5">
    <source>
        <dbReference type="ARBA" id="ARBA00022598"/>
    </source>
</evidence>
<dbReference type="InterPro" id="IPR016185">
    <property type="entry name" value="PreATP-grasp_dom_sf"/>
</dbReference>
<dbReference type="InterPro" id="IPR005481">
    <property type="entry name" value="BC-like_N"/>
</dbReference>
<evidence type="ECO:0000256" key="10">
    <source>
        <dbReference type="ARBA" id="ARBA00048600"/>
    </source>
</evidence>
<name>A0ABW0YNL6_9BACI</name>
<sequence>MFKKILVANRGEIAIRIIRACKEMNIQSVAVYSETDKDALHVKTADEAYCIGPAQASESYLHMENIISAALLSNADAIHPGYGFLSEQPKFVELCEAVNLTFIGPSSEAIRKMGEKAEARKTMKSAGVPTVPGTEGVIDELEEVRTIAEKIGYPVIAKASAGGGGKGMRKADNKESLEKAVRQAQNEAKSIFGDGGVYVEKFIEEPRHIEVQLLADRHGNVVHLGERDCSIQRRHQKLIEEAPSPALNLELREKMGEASIKAAKAVSYCGAGTVEFLLDKHNRFYFMEMNTRIQVEHPVTEMVTRVDIVKEQISVAAGEPLSFTQEEVILDGHSIECRINAEDPAKNFRPSPGEITEFAPPQGFGMRIETAVYKGYEITPFYDSMVAKLIVWGKTREEAISRMKRGLTDLKIGNIQTTIPLHLQILENSQFQTGAFDTSFMEHFLDHQGSSVKKEKTDNQGF</sequence>
<keyword evidence="12" id="KW-0444">Lipid biosynthesis</keyword>
<keyword evidence="9" id="KW-0460">Magnesium</keyword>
<evidence type="ECO:0000256" key="1">
    <source>
        <dbReference type="ARBA" id="ARBA00003761"/>
    </source>
</evidence>
<keyword evidence="8 11" id="KW-0067">ATP-binding</keyword>
<evidence type="ECO:0000256" key="11">
    <source>
        <dbReference type="PROSITE-ProRule" id="PRU00409"/>
    </source>
</evidence>
<dbReference type="NCBIfam" id="TIGR00514">
    <property type="entry name" value="accC"/>
    <property type="match status" value="1"/>
</dbReference>
<dbReference type="InterPro" id="IPR005482">
    <property type="entry name" value="Biotin_COase_C"/>
</dbReference>
<keyword evidence="12" id="KW-0092">Biotin</keyword>
<dbReference type="PROSITE" id="PS50975">
    <property type="entry name" value="ATP_GRASP"/>
    <property type="match status" value="1"/>
</dbReference>
<dbReference type="RefSeq" id="WP_385938964.1">
    <property type="nucleotide sequence ID" value="NZ_JBHSOZ010000003.1"/>
</dbReference>
<dbReference type="InterPro" id="IPR051602">
    <property type="entry name" value="ACC_Biotin_Carboxylase"/>
</dbReference>
<dbReference type="SUPFAM" id="SSF56059">
    <property type="entry name" value="Glutathione synthetase ATP-binding domain-like"/>
    <property type="match status" value="1"/>
</dbReference>
<keyword evidence="5 12" id="KW-0436">Ligase</keyword>
<keyword evidence="6" id="KW-0479">Metal-binding</keyword>